<evidence type="ECO:0000313" key="2">
    <source>
        <dbReference type="EMBL" id="SHJ40636.1"/>
    </source>
</evidence>
<reference evidence="2 3" key="1">
    <citation type="submission" date="2016-11" db="EMBL/GenBank/DDBJ databases">
        <authorList>
            <person name="Jaros S."/>
            <person name="Januszkiewicz K."/>
            <person name="Wedrychowicz H."/>
        </authorList>
    </citation>
    <scope>NUCLEOTIDE SEQUENCE [LARGE SCALE GENOMIC DNA]</scope>
    <source>
        <strain evidence="2 3">DSM 14916</strain>
    </source>
</reference>
<evidence type="ECO:0000256" key="1">
    <source>
        <dbReference type="SAM" id="MobiDB-lite"/>
    </source>
</evidence>
<gene>
    <name evidence="2" type="ORF">SAMN02745194_02490</name>
</gene>
<feature type="compositionally biased region" description="Basic and acidic residues" evidence="1">
    <location>
        <begin position="59"/>
        <end position="71"/>
    </location>
</feature>
<keyword evidence="3" id="KW-1185">Reference proteome</keyword>
<dbReference type="AlphaFoldDB" id="A0A1M6J1U0"/>
<organism evidence="2 3">
    <name type="scientific">Muricoccus roseus</name>
    <dbReference type="NCBI Taxonomy" id="198092"/>
    <lineage>
        <taxon>Bacteria</taxon>
        <taxon>Pseudomonadati</taxon>
        <taxon>Pseudomonadota</taxon>
        <taxon>Alphaproteobacteria</taxon>
        <taxon>Acetobacterales</taxon>
        <taxon>Roseomonadaceae</taxon>
        <taxon>Muricoccus</taxon>
    </lineage>
</organism>
<proteinExistence type="predicted"/>
<dbReference type="OrthoDB" id="9784724at2"/>
<dbReference type="EMBL" id="FQZF01000013">
    <property type="protein sequence ID" value="SHJ40636.1"/>
    <property type="molecule type" value="Genomic_DNA"/>
</dbReference>
<protein>
    <submittedName>
        <fullName evidence="2">Uncharacterized protein</fullName>
    </submittedName>
</protein>
<feature type="compositionally biased region" description="Basic residues" evidence="1">
    <location>
        <begin position="76"/>
        <end position="85"/>
    </location>
</feature>
<sequence length="85" mass="9787">MAWTARAERDVDATIRLSTEFFGDIPLREIAREMVRKFRSHQLHVCSEWGQAAEYADSTDPKDKQKMRAGEAPRISRSRPRPTGL</sequence>
<dbReference type="RefSeq" id="WP_073135156.1">
    <property type="nucleotide sequence ID" value="NZ_FQZF01000013.1"/>
</dbReference>
<dbReference type="Proteomes" id="UP000184387">
    <property type="component" value="Unassembled WGS sequence"/>
</dbReference>
<name>A0A1M6J1U0_9PROT</name>
<evidence type="ECO:0000313" key="3">
    <source>
        <dbReference type="Proteomes" id="UP000184387"/>
    </source>
</evidence>
<accession>A0A1M6J1U0</accession>
<feature type="region of interest" description="Disordered" evidence="1">
    <location>
        <begin position="54"/>
        <end position="85"/>
    </location>
</feature>